<sequence>MKKTITSLLAGVSILFALAAPVQAQDAKPADAPAAAASTPAASAPAEAPAA</sequence>
<feature type="signal peptide" evidence="2">
    <location>
        <begin position="1"/>
        <end position="24"/>
    </location>
</feature>
<comment type="caution">
    <text evidence="3">The sequence shown here is derived from an EMBL/GenBank/DDBJ whole genome shotgun (WGS) entry which is preliminary data.</text>
</comment>
<evidence type="ECO:0000313" key="4">
    <source>
        <dbReference type="Proteomes" id="UP000297729"/>
    </source>
</evidence>
<keyword evidence="4" id="KW-1185">Reference proteome</keyword>
<feature type="region of interest" description="Disordered" evidence="1">
    <location>
        <begin position="28"/>
        <end position="51"/>
    </location>
</feature>
<name>A0A4Y9SDI7_9BURK</name>
<reference evidence="3 4" key="1">
    <citation type="submission" date="2019-03" db="EMBL/GenBank/DDBJ databases">
        <title>Draft Genome Sequence of Duganella callidus sp. nov., a Novel Duganella Species Isolated from Cultivated Soil.</title>
        <authorList>
            <person name="Raths R."/>
            <person name="Peta V."/>
            <person name="Bucking H."/>
        </authorList>
    </citation>
    <scope>NUCLEOTIDE SEQUENCE [LARGE SCALE GENOMIC DNA]</scope>
    <source>
        <strain evidence="3 4">DN04</strain>
    </source>
</reference>
<feature type="chain" id="PRO_5021409772" evidence="2">
    <location>
        <begin position="25"/>
        <end position="51"/>
    </location>
</feature>
<evidence type="ECO:0000256" key="2">
    <source>
        <dbReference type="SAM" id="SignalP"/>
    </source>
</evidence>
<evidence type="ECO:0000256" key="1">
    <source>
        <dbReference type="SAM" id="MobiDB-lite"/>
    </source>
</evidence>
<protein>
    <submittedName>
        <fullName evidence="3">Ammonia channel protein</fullName>
    </submittedName>
</protein>
<organism evidence="3 4">
    <name type="scientific">Duganella callida</name>
    <dbReference type="NCBI Taxonomy" id="2561932"/>
    <lineage>
        <taxon>Bacteria</taxon>
        <taxon>Pseudomonadati</taxon>
        <taxon>Pseudomonadota</taxon>
        <taxon>Betaproteobacteria</taxon>
        <taxon>Burkholderiales</taxon>
        <taxon>Oxalobacteraceae</taxon>
        <taxon>Telluria group</taxon>
        <taxon>Duganella</taxon>
    </lineage>
</organism>
<dbReference type="AlphaFoldDB" id="A0A4Y9SDI7"/>
<accession>A0A4Y9SDI7</accession>
<dbReference type="EMBL" id="SPVG01000193">
    <property type="protein sequence ID" value="TFW17910.1"/>
    <property type="molecule type" value="Genomic_DNA"/>
</dbReference>
<feature type="non-terminal residue" evidence="3">
    <location>
        <position position="51"/>
    </location>
</feature>
<dbReference type="Proteomes" id="UP000297729">
    <property type="component" value="Unassembled WGS sequence"/>
</dbReference>
<evidence type="ECO:0000313" key="3">
    <source>
        <dbReference type="EMBL" id="TFW17910.1"/>
    </source>
</evidence>
<gene>
    <name evidence="3" type="ORF">E4L98_19640</name>
</gene>
<proteinExistence type="predicted"/>
<keyword evidence="2" id="KW-0732">Signal</keyword>